<protein>
    <submittedName>
        <fullName evidence="2">Uncharacterized protein</fullName>
    </submittedName>
</protein>
<evidence type="ECO:0000256" key="1">
    <source>
        <dbReference type="SAM" id="MobiDB-lite"/>
    </source>
</evidence>
<dbReference type="AlphaFoldDB" id="A0AAV7H659"/>
<comment type="caution">
    <text evidence="2">The sequence shown here is derived from an EMBL/GenBank/DDBJ whole genome shotgun (WGS) entry which is preliminary data.</text>
</comment>
<organism evidence="2 3">
    <name type="scientific">Dendrobium chrysotoxum</name>
    <name type="common">Orchid</name>
    <dbReference type="NCBI Taxonomy" id="161865"/>
    <lineage>
        <taxon>Eukaryota</taxon>
        <taxon>Viridiplantae</taxon>
        <taxon>Streptophyta</taxon>
        <taxon>Embryophyta</taxon>
        <taxon>Tracheophyta</taxon>
        <taxon>Spermatophyta</taxon>
        <taxon>Magnoliopsida</taxon>
        <taxon>Liliopsida</taxon>
        <taxon>Asparagales</taxon>
        <taxon>Orchidaceae</taxon>
        <taxon>Epidendroideae</taxon>
        <taxon>Malaxideae</taxon>
        <taxon>Dendrobiinae</taxon>
        <taxon>Dendrobium</taxon>
    </lineage>
</organism>
<evidence type="ECO:0000313" key="2">
    <source>
        <dbReference type="EMBL" id="KAH0463468.1"/>
    </source>
</evidence>
<dbReference type="Proteomes" id="UP000775213">
    <property type="component" value="Unassembled WGS sequence"/>
</dbReference>
<sequence length="101" mass="11079">MGMKGEEEEERKRNGGRRGKKKKKTKRERWRLDGGSCTTGYGDIGRVWGAGSGVGGSLFGRLGAPASGNRTREGGRAWGLSFVSVVRESGARYGWLWCKRV</sequence>
<dbReference type="EMBL" id="JAGFBR010000008">
    <property type="protein sequence ID" value="KAH0463468.1"/>
    <property type="molecule type" value="Genomic_DNA"/>
</dbReference>
<reference evidence="2 3" key="1">
    <citation type="journal article" date="2021" name="Hortic Res">
        <title>Chromosome-scale assembly of the Dendrobium chrysotoxum genome enhances the understanding of orchid evolution.</title>
        <authorList>
            <person name="Zhang Y."/>
            <person name="Zhang G.Q."/>
            <person name="Zhang D."/>
            <person name="Liu X.D."/>
            <person name="Xu X.Y."/>
            <person name="Sun W.H."/>
            <person name="Yu X."/>
            <person name="Zhu X."/>
            <person name="Wang Z.W."/>
            <person name="Zhao X."/>
            <person name="Zhong W.Y."/>
            <person name="Chen H."/>
            <person name="Yin W.L."/>
            <person name="Huang T."/>
            <person name="Niu S.C."/>
            <person name="Liu Z.J."/>
        </authorList>
    </citation>
    <scope>NUCLEOTIDE SEQUENCE [LARGE SCALE GENOMIC DNA]</scope>
    <source>
        <strain evidence="2">Lindl</strain>
    </source>
</reference>
<accession>A0AAV7H659</accession>
<proteinExistence type="predicted"/>
<feature type="region of interest" description="Disordered" evidence="1">
    <location>
        <begin position="1"/>
        <end position="32"/>
    </location>
</feature>
<evidence type="ECO:0000313" key="3">
    <source>
        <dbReference type="Proteomes" id="UP000775213"/>
    </source>
</evidence>
<feature type="compositionally biased region" description="Basic residues" evidence="1">
    <location>
        <begin position="14"/>
        <end position="29"/>
    </location>
</feature>
<name>A0AAV7H659_DENCH</name>
<keyword evidence="3" id="KW-1185">Reference proteome</keyword>
<gene>
    <name evidence="2" type="ORF">IEQ34_008050</name>
</gene>